<evidence type="ECO:0000256" key="7">
    <source>
        <dbReference type="ARBA" id="ARBA00023024"/>
    </source>
</evidence>
<evidence type="ECO:0000313" key="19">
    <source>
        <dbReference type="EMBL" id="KAF7320898.1"/>
    </source>
</evidence>
<comment type="subcellular location">
    <subcellularLocation>
        <location evidence="2">Cell membrane</location>
        <topology evidence="2">Lipid-anchor</topology>
        <topology evidence="2">GPI-anchor</topology>
    </subcellularLocation>
</comment>
<dbReference type="GO" id="GO:0006032">
    <property type="term" value="P:chitin catabolic process"/>
    <property type="evidence" value="ECO:0007669"/>
    <property type="project" value="UniProtKB-KW"/>
</dbReference>
<dbReference type="GO" id="GO:0098552">
    <property type="term" value="C:side of membrane"/>
    <property type="evidence" value="ECO:0007669"/>
    <property type="project" value="UniProtKB-KW"/>
</dbReference>
<accession>A0A8H6WN58</accession>
<keyword evidence="3" id="KW-1003">Cell membrane</keyword>
<comment type="cofactor">
    <cofactor evidence="1">
        <name>Co(2+)</name>
        <dbReference type="ChEBI" id="CHEBI:48828"/>
    </cofactor>
</comment>
<evidence type="ECO:0000256" key="13">
    <source>
        <dbReference type="ARBA" id="ARBA00023326"/>
    </source>
</evidence>
<dbReference type="GO" id="GO:0046872">
    <property type="term" value="F:metal ion binding"/>
    <property type="evidence" value="ECO:0007669"/>
    <property type="project" value="UniProtKB-KW"/>
</dbReference>
<dbReference type="GO" id="GO:0009272">
    <property type="term" value="P:fungal-type cell wall biogenesis"/>
    <property type="evidence" value="ECO:0007669"/>
    <property type="project" value="UniProtKB-ARBA"/>
</dbReference>
<evidence type="ECO:0000256" key="15">
    <source>
        <dbReference type="ARBA" id="ARBA00048494"/>
    </source>
</evidence>
<feature type="compositionally biased region" description="Low complexity" evidence="16">
    <location>
        <begin position="442"/>
        <end position="457"/>
    </location>
</feature>
<comment type="caution">
    <text evidence="19">The sequence shown here is derived from an EMBL/GenBank/DDBJ whole genome shotgun (WGS) entry which is preliminary data.</text>
</comment>
<evidence type="ECO:0000256" key="6">
    <source>
        <dbReference type="ARBA" id="ARBA00022801"/>
    </source>
</evidence>
<evidence type="ECO:0000256" key="14">
    <source>
        <dbReference type="ARBA" id="ARBA00024056"/>
    </source>
</evidence>
<organism evidence="19 20">
    <name type="scientific">Mycena chlorophos</name>
    <name type="common">Agaric fungus</name>
    <name type="synonym">Agaricus chlorophos</name>
    <dbReference type="NCBI Taxonomy" id="658473"/>
    <lineage>
        <taxon>Eukaryota</taxon>
        <taxon>Fungi</taxon>
        <taxon>Dikarya</taxon>
        <taxon>Basidiomycota</taxon>
        <taxon>Agaricomycotina</taxon>
        <taxon>Agaricomycetes</taxon>
        <taxon>Agaricomycetidae</taxon>
        <taxon>Agaricales</taxon>
        <taxon>Marasmiineae</taxon>
        <taxon>Mycenaceae</taxon>
        <taxon>Mycena</taxon>
    </lineage>
</organism>
<dbReference type="OrthoDB" id="407355at2759"/>
<evidence type="ECO:0000256" key="1">
    <source>
        <dbReference type="ARBA" id="ARBA00001941"/>
    </source>
</evidence>
<feature type="region of interest" description="Disordered" evidence="16">
    <location>
        <begin position="436"/>
        <end position="468"/>
    </location>
</feature>
<keyword evidence="8" id="KW-0472">Membrane</keyword>
<dbReference type="GO" id="GO:0000272">
    <property type="term" value="P:polysaccharide catabolic process"/>
    <property type="evidence" value="ECO:0007669"/>
    <property type="project" value="UniProtKB-KW"/>
</dbReference>
<protein>
    <recommendedName>
        <fullName evidence="14">chitin deacetylase</fullName>
        <ecNumber evidence="14">3.5.1.41</ecNumber>
    </recommendedName>
</protein>
<keyword evidence="12" id="KW-0961">Cell wall biogenesis/degradation</keyword>
<dbReference type="Pfam" id="PF01522">
    <property type="entry name" value="Polysacc_deac_1"/>
    <property type="match status" value="1"/>
</dbReference>
<evidence type="ECO:0000256" key="11">
    <source>
        <dbReference type="ARBA" id="ARBA00023288"/>
    </source>
</evidence>
<dbReference type="EC" id="3.5.1.41" evidence="14"/>
<evidence type="ECO:0000256" key="5">
    <source>
        <dbReference type="ARBA" id="ARBA00022723"/>
    </source>
</evidence>
<dbReference type="GO" id="GO:0071555">
    <property type="term" value="P:cell wall organization"/>
    <property type="evidence" value="ECO:0007669"/>
    <property type="project" value="UniProtKB-KW"/>
</dbReference>
<evidence type="ECO:0000256" key="3">
    <source>
        <dbReference type="ARBA" id="ARBA00022475"/>
    </source>
</evidence>
<evidence type="ECO:0000256" key="8">
    <source>
        <dbReference type="ARBA" id="ARBA00023136"/>
    </source>
</evidence>
<evidence type="ECO:0000256" key="4">
    <source>
        <dbReference type="ARBA" id="ARBA00022622"/>
    </source>
</evidence>
<evidence type="ECO:0000313" key="20">
    <source>
        <dbReference type="Proteomes" id="UP000613580"/>
    </source>
</evidence>
<keyword evidence="20" id="KW-1185">Reference proteome</keyword>
<keyword evidence="10" id="KW-0170">Cobalt</keyword>
<reference evidence="19" key="1">
    <citation type="submission" date="2020-05" db="EMBL/GenBank/DDBJ databases">
        <title>Mycena genomes resolve the evolution of fungal bioluminescence.</title>
        <authorList>
            <person name="Tsai I.J."/>
        </authorList>
    </citation>
    <scope>NUCLEOTIDE SEQUENCE</scope>
    <source>
        <strain evidence="19">110903Hualien_Pintung</strain>
    </source>
</reference>
<dbReference type="PANTHER" id="PTHR10587:SF133">
    <property type="entry name" value="CHITIN DEACETYLASE 1-RELATED"/>
    <property type="match status" value="1"/>
</dbReference>
<dbReference type="GO" id="GO:0004099">
    <property type="term" value="F:chitin deacetylase activity"/>
    <property type="evidence" value="ECO:0007669"/>
    <property type="project" value="UniProtKB-EC"/>
</dbReference>
<dbReference type="EMBL" id="JACAZE010000002">
    <property type="protein sequence ID" value="KAF7320898.1"/>
    <property type="molecule type" value="Genomic_DNA"/>
</dbReference>
<keyword evidence="7" id="KW-0146">Chitin degradation</keyword>
<dbReference type="AlphaFoldDB" id="A0A8H6WN58"/>
<gene>
    <name evidence="19" type="ORF">HMN09_00176500</name>
</gene>
<dbReference type="InterPro" id="IPR011330">
    <property type="entry name" value="Glyco_hydro/deAcase_b/a-brl"/>
</dbReference>
<keyword evidence="4" id="KW-0336">GPI-anchor</keyword>
<keyword evidence="11" id="KW-0449">Lipoprotein</keyword>
<feature type="signal peptide" evidence="17">
    <location>
        <begin position="1"/>
        <end position="20"/>
    </location>
</feature>
<keyword evidence="4" id="KW-0325">Glycoprotein</keyword>
<dbReference type="Gene3D" id="3.20.20.370">
    <property type="entry name" value="Glycoside hydrolase/deacetylase"/>
    <property type="match status" value="1"/>
</dbReference>
<evidence type="ECO:0000256" key="9">
    <source>
        <dbReference type="ARBA" id="ARBA00023277"/>
    </source>
</evidence>
<keyword evidence="13" id="KW-0624">Polysaccharide degradation</keyword>
<comment type="catalytic activity">
    <reaction evidence="15">
        <text>[(1-&gt;4)-N-acetyl-beta-D-glucosaminyl](n) + n H2O = chitosan + n acetate</text>
        <dbReference type="Rhea" id="RHEA:10464"/>
        <dbReference type="Rhea" id="RHEA-COMP:9593"/>
        <dbReference type="Rhea" id="RHEA-COMP:9597"/>
        <dbReference type="ChEBI" id="CHEBI:15377"/>
        <dbReference type="ChEBI" id="CHEBI:17029"/>
        <dbReference type="ChEBI" id="CHEBI:30089"/>
        <dbReference type="ChEBI" id="CHEBI:57704"/>
        <dbReference type="EC" id="3.5.1.41"/>
    </reaction>
    <physiologicalReaction direction="left-to-right" evidence="15">
        <dbReference type="Rhea" id="RHEA:10465"/>
    </physiologicalReaction>
</comment>
<evidence type="ECO:0000256" key="12">
    <source>
        <dbReference type="ARBA" id="ARBA00023316"/>
    </source>
</evidence>
<evidence type="ECO:0000256" key="10">
    <source>
        <dbReference type="ARBA" id="ARBA00023285"/>
    </source>
</evidence>
<keyword evidence="9" id="KW-0119">Carbohydrate metabolism</keyword>
<dbReference type="Proteomes" id="UP000613580">
    <property type="component" value="Unassembled WGS sequence"/>
</dbReference>
<feature type="chain" id="PRO_5034005549" description="chitin deacetylase" evidence="17">
    <location>
        <begin position="21"/>
        <end position="496"/>
    </location>
</feature>
<dbReference type="InterPro" id="IPR002509">
    <property type="entry name" value="NODB_dom"/>
</dbReference>
<feature type="domain" description="NodB homology" evidence="18">
    <location>
        <begin position="182"/>
        <end position="419"/>
    </location>
</feature>
<evidence type="ECO:0000259" key="18">
    <source>
        <dbReference type="PROSITE" id="PS51677"/>
    </source>
</evidence>
<dbReference type="SUPFAM" id="SSF88713">
    <property type="entry name" value="Glycoside hydrolase/deacetylase"/>
    <property type="match status" value="1"/>
</dbReference>
<sequence length="496" mass="52706">MRSRPTLVLQLLAIASLARAHDVHADHLAKRQTTTPPPAAAPTTSPAAAAASGTVVAGVTIPPLDQITLGMPAGPTPVATRTASPGAAAPIASAPPLPNPAWAFEEGQWPTMDKPIDLSFQQDKLASWMKELDGYDIPDIPPTVDGTCVSDPTAAADAEARGWWTCGGYTRDTDITACPTKYNWGVSFDDGPAPYTPNLLNFLQEKNITATFFVVGSRVISFPDILINEYMAGHEIAVHTWSHPHLTTLSNEQIVAELGWTRLAIQSVLGVTPTTMRPPYGDTVLAYNGPCVMLQHTSTVLVRSSPCVVEGFPHSRADDRVRAISLAMGLIPVIWTRTPAGVSFDTFDWEVAGGIVEGPASYAAFQNILGNASELDTGFLVLQHDLYEITVDLSMGYTIKSALEHNPPFTLQSAGRCNNIPQTNLYVESNQNKSFPYPSPPASLANSSSSNGGSSSPEKGKTAQQEASGTSGVRGMCWDWTVVAGMLLLAASALVV</sequence>
<dbReference type="PROSITE" id="PS51677">
    <property type="entry name" value="NODB"/>
    <property type="match status" value="1"/>
</dbReference>
<evidence type="ECO:0000256" key="17">
    <source>
        <dbReference type="SAM" id="SignalP"/>
    </source>
</evidence>
<dbReference type="PANTHER" id="PTHR10587">
    <property type="entry name" value="GLYCOSYL TRANSFERASE-RELATED"/>
    <property type="match status" value="1"/>
</dbReference>
<keyword evidence="17" id="KW-0732">Signal</keyword>
<name>A0A8H6WN58_MYCCL</name>
<keyword evidence="5" id="KW-0479">Metal-binding</keyword>
<evidence type="ECO:0000256" key="16">
    <source>
        <dbReference type="SAM" id="MobiDB-lite"/>
    </source>
</evidence>
<dbReference type="InterPro" id="IPR050248">
    <property type="entry name" value="Polysacc_deacetylase_ArnD"/>
</dbReference>
<dbReference type="GO" id="GO:0005886">
    <property type="term" value="C:plasma membrane"/>
    <property type="evidence" value="ECO:0007669"/>
    <property type="project" value="UniProtKB-SubCell"/>
</dbReference>
<keyword evidence="6" id="KW-0378">Hydrolase</keyword>
<proteinExistence type="predicted"/>
<evidence type="ECO:0000256" key="2">
    <source>
        <dbReference type="ARBA" id="ARBA00004609"/>
    </source>
</evidence>